<evidence type="ECO:0000313" key="2">
    <source>
        <dbReference type="EMBL" id="GAA1964410.1"/>
    </source>
</evidence>
<accession>A0ABN2R6N8</accession>
<dbReference type="InterPro" id="IPR020311">
    <property type="entry name" value="Uncharacterised_Rv0898c"/>
</dbReference>
<dbReference type="RefSeq" id="WP_344045247.1">
    <property type="nucleotide sequence ID" value="NZ_BAAAPB010000002.1"/>
</dbReference>
<reference evidence="2 3" key="1">
    <citation type="journal article" date="2019" name="Int. J. Syst. Evol. Microbiol.">
        <title>The Global Catalogue of Microorganisms (GCM) 10K type strain sequencing project: providing services to taxonomists for standard genome sequencing and annotation.</title>
        <authorList>
            <consortium name="The Broad Institute Genomics Platform"/>
            <consortium name="The Broad Institute Genome Sequencing Center for Infectious Disease"/>
            <person name="Wu L."/>
            <person name="Ma J."/>
        </authorList>
    </citation>
    <scope>NUCLEOTIDE SEQUENCE [LARGE SCALE GENOMIC DNA]</scope>
    <source>
        <strain evidence="2 3">JCM 15309</strain>
    </source>
</reference>
<keyword evidence="3" id="KW-1185">Reference proteome</keyword>
<proteinExistence type="predicted"/>
<dbReference type="Proteomes" id="UP001500571">
    <property type="component" value="Unassembled WGS sequence"/>
</dbReference>
<evidence type="ECO:0000313" key="3">
    <source>
        <dbReference type="Proteomes" id="UP001500571"/>
    </source>
</evidence>
<organism evidence="2 3">
    <name type="scientific">Nocardioides panacihumi</name>
    <dbReference type="NCBI Taxonomy" id="400774"/>
    <lineage>
        <taxon>Bacteria</taxon>
        <taxon>Bacillati</taxon>
        <taxon>Actinomycetota</taxon>
        <taxon>Actinomycetes</taxon>
        <taxon>Propionibacteriales</taxon>
        <taxon>Nocardioidaceae</taxon>
        <taxon>Nocardioides</taxon>
    </lineage>
</organism>
<evidence type="ECO:0000256" key="1">
    <source>
        <dbReference type="SAM" id="MobiDB-lite"/>
    </source>
</evidence>
<dbReference type="EMBL" id="BAAAPB010000002">
    <property type="protein sequence ID" value="GAA1964410.1"/>
    <property type="molecule type" value="Genomic_DNA"/>
</dbReference>
<feature type="region of interest" description="Disordered" evidence="1">
    <location>
        <begin position="56"/>
        <end position="77"/>
    </location>
</feature>
<name>A0ABN2R6N8_9ACTN</name>
<feature type="compositionally biased region" description="Basic and acidic residues" evidence="1">
    <location>
        <begin position="56"/>
        <end position="68"/>
    </location>
</feature>
<sequence length="77" mass="9014">MSQDDDLHQRISNLVDEEHELRETGASPAHAERLAELERQLDQAWDLLRRRQAAREFGRDASQVREQPEAQVEGYMQ</sequence>
<feature type="region of interest" description="Disordered" evidence="1">
    <location>
        <begin position="1"/>
        <end position="31"/>
    </location>
</feature>
<comment type="caution">
    <text evidence="2">The sequence shown here is derived from an EMBL/GenBank/DDBJ whole genome shotgun (WGS) entry which is preliminary data.</text>
</comment>
<gene>
    <name evidence="2" type="ORF">GCM10009798_25740</name>
</gene>
<protein>
    <submittedName>
        <fullName evidence="2">DUF2630 family protein</fullName>
    </submittedName>
</protein>
<dbReference type="Pfam" id="PF10944">
    <property type="entry name" value="DUF2630"/>
    <property type="match status" value="1"/>
</dbReference>